<dbReference type="EMBL" id="CP158568">
    <property type="protein sequence ID" value="XBY45249.1"/>
    <property type="molecule type" value="Genomic_DNA"/>
</dbReference>
<proteinExistence type="predicted"/>
<protein>
    <submittedName>
        <fullName evidence="2">Uncharacterized protein</fullName>
    </submittedName>
</protein>
<organism evidence="2">
    <name type="scientific">Methyloraptor flagellatus</name>
    <dbReference type="NCBI Taxonomy" id="3162530"/>
    <lineage>
        <taxon>Bacteria</taxon>
        <taxon>Pseudomonadati</taxon>
        <taxon>Pseudomonadota</taxon>
        <taxon>Alphaproteobacteria</taxon>
        <taxon>Hyphomicrobiales</taxon>
        <taxon>Ancalomicrobiaceae</taxon>
        <taxon>Methyloraptor</taxon>
    </lineage>
</organism>
<dbReference type="RefSeq" id="WP_407050339.1">
    <property type="nucleotide sequence ID" value="NZ_CP158568.1"/>
</dbReference>
<dbReference type="KEGG" id="mflg:ABS361_02870"/>
<sequence length="555" mass="61089">MGNQIQGSNGASIQRIQAFNTDNQPTTKNVGSDKNAVLENAPSHLGESTDSRVSLGSFMNEMAEINNRLDSLLSDKVVPNGTGTEGGISTRQERGSTIGGDSLGNDIDQLIHELEGSKSEPSKAETKSRGFFQKAWDNFKSFVADVKQGWAEFKANVKEKLPSFSFKGVVKETVDQVETHQKQNGEVNQAKVRERKQPVFETKNDTLELIMRGKPIPKTTKFDQITFESFKENVQGLMKDINSQYAQASKTDRSLTKEQFFDAAATSIIQKSVAKAHAEFNDEQLGQFAGKLSEKSSEGKFARILHEKMVHSRTGDGAKELFESKAIEGVSDPNTDSGTFIRQTSQEPVAAIKKLMAGFGGAKFQEDVQKVFVNFSKNPELGNIYNELYQLGVEDQLKKNSDKPPTITLSSPFITPEIAKRIADLTVDLAKEIAKVKIPDEMKEKLGELATKINERTDPNVTGEKPQFVHKLYSDQIVLKFAGDGYTQSGAGDNKVMAMIYQSFNKVANQIDKVSANNQVVNSAFAEQMPVIHKQIEDILVSAGMPEGSRAQWGG</sequence>
<dbReference type="AlphaFoldDB" id="A0AAU7XCT5"/>
<reference evidence="2" key="1">
    <citation type="submission" date="2024-06" db="EMBL/GenBank/DDBJ databases">
        <title>Methylostella associata gen. nov., sp. nov., a novel Ancalomicrobiaceae-affiliated facultatively methylotrophic bacteria that feed on methanotrophs of the genus Methylococcus.</title>
        <authorList>
            <person name="Saltykova V."/>
            <person name="Danilova O.V."/>
            <person name="Oshkin I.Y."/>
            <person name="Belova S.E."/>
            <person name="Pimenov N.V."/>
            <person name="Dedysh S.N."/>
        </authorList>
    </citation>
    <scope>NUCLEOTIDE SEQUENCE</scope>
    <source>
        <strain evidence="2">S20</strain>
    </source>
</reference>
<feature type="region of interest" description="Disordered" evidence="1">
    <location>
        <begin position="80"/>
        <end position="102"/>
    </location>
</feature>
<evidence type="ECO:0000256" key="1">
    <source>
        <dbReference type="SAM" id="MobiDB-lite"/>
    </source>
</evidence>
<evidence type="ECO:0000313" key="2">
    <source>
        <dbReference type="EMBL" id="XBY45249.1"/>
    </source>
</evidence>
<name>A0AAU7XCT5_9HYPH</name>
<accession>A0AAU7XCT5</accession>
<gene>
    <name evidence="2" type="ORF">ABS361_02870</name>
</gene>